<evidence type="ECO:0000259" key="2">
    <source>
        <dbReference type="PROSITE" id="PS50076"/>
    </source>
</evidence>
<keyword evidence="4" id="KW-1185">Reference proteome</keyword>
<dbReference type="PANTHER" id="PTHR45090:SF6">
    <property type="entry name" value="J DOMAIN-CONTAINING PROTEIN"/>
    <property type="match status" value="1"/>
</dbReference>
<dbReference type="SMART" id="SM00271">
    <property type="entry name" value="DnaJ"/>
    <property type="match status" value="1"/>
</dbReference>
<feature type="compositionally biased region" description="Basic and acidic residues" evidence="1">
    <location>
        <begin position="468"/>
        <end position="477"/>
    </location>
</feature>
<dbReference type="Proteomes" id="UP000734854">
    <property type="component" value="Unassembled WGS sequence"/>
</dbReference>
<dbReference type="InterPro" id="IPR018253">
    <property type="entry name" value="DnaJ_domain_CS"/>
</dbReference>
<dbReference type="GO" id="GO:0009507">
    <property type="term" value="C:chloroplast"/>
    <property type="evidence" value="ECO:0007669"/>
    <property type="project" value="TreeGrafter"/>
</dbReference>
<accession>A0A8J5HMD9</accession>
<dbReference type="InterPro" id="IPR001623">
    <property type="entry name" value="DnaJ_domain"/>
</dbReference>
<dbReference type="InterPro" id="IPR053232">
    <property type="entry name" value="DnaJ_C/III_chloroplastic"/>
</dbReference>
<feature type="domain" description="J" evidence="2">
    <location>
        <begin position="39"/>
        <end position="109"/>
    </location>
</feature>
<gene>
    <name evidence="3" type="ORF">ZIOFF_009022</name>
</gene>
<dbReference type="SUPFAM" id="SSF46565">
    <property type="entry name" value="Chaperone J-domain"/>
    <property type="match status" value="1"/>
</dbReference>
<comment type="caution">
    <text evidence="3">The sequence shown here is derived from an EMBL/GenBank/DDBJ whole genome shotgun (WGS) entry which is preliminary data.</text>
</comment>
<dbReference type="Gene3D" id="1.10.287.110">
    <property type="entry name" value="DnaJ domain"/>
    <property type="match status" value="1"/>
</dbReference>
<dbReference type="Pfam" id="PF25597">
    <property type="entry name" value="SH3_retrovirus"/>
    <property type="match status" value="1"/>
</dbReference>
<dbReference type="PROSITE" id="PS00636">
    <property type="entry name" value="DNAJ_1"/>
    <property type="match status" value="1"/>
</dbReference>
<dbReference type="InterPro" id="IPR057670">
    <property type="entry name" value="SH3_retrovirus"/>
</dbReference>
<dbReference type="GO" id="GO:0005783">
    <property type="term" value="C:endoplasmic reticulum"/>
    <property type="evidence" value="ECO:0007669"/>
    <property type="project" value="UniProtKB-ARBA"/>
</dbReference>
<evidence type="ECO:0000256" key="1">
    <source>
        <dbReference type="SAM" id="MobiDB-lite"/>
    </source>
</evidence>
<dbReference type="AlphaFoldDB" id="A0A8J5HMD9"/>
<feature type="region of interest" description="Disordered" evidence="1">
    <location>
        <begin position="449"/>
        <end position="477"/>
    </location>
</feature>
<dbReference type="InterPro" id="IPR036869">
    <property type="entry name" value="J_dom_sf"/>
</dbReference>
<protein>
    <recommendedName>
        <fullName evidence="2">J domain-containing protein</fullName>
    </recommendedName>
</protein>
<organism evidence="3 4">
    <name type="scientific">Zingiber officinale</name>
    <name type="common">Ginger</name>
    <name type="synonym">Amomum zingiber</name>
    <dbReference type="NCBI Taxonomy" id="94328"/>
    <lineage>
        <taxon>Eukaryota</taxon>
        <taxon>Viridiplantae</taxon>
        <taxon>Streptophyta</taxon>
        <taxon>Embryophyta</taxon>
        <taxon>Tracheophyta</taxon>
        <taxon>Spermatophyta</taxon>
        <taxon>Magnoliopsida</taxon>
        <taxon>Liliopsida</taxon>
        <taxon>Zingiberales</taxon>
        <taxon>Zingiberaceae</taxon>
        <taxon>Zingiber</taxon>
    </lineage>
</organism>
<evidence type="ECO:0000313" key="4">
    <source>
        <dbReference type="Proteomes" id="UP000734854"/>
    </source>
</evidence>
<evidence type="ECO:0000313" key="3">
    <source>
        <dbReference type="EMBL" id="KAG6526935.1"/>
    </source>
</evidence>
<dbReference type="PRINTS" id="PR00625">
    <property type="entry name" value="JDOMAIN"/>
</dbReference>
<reference evidence="3 4" key="1">
    <citation type="submission" date="2020-08" db="EMBL/GenBank/DDBJ databases">
        <title>Plant Genome Project.</title>
        <authorList>
            <person name="Zhang R.-G."/>
        </authorList>
    </citation>
    <scope>NUCLEOTIDE SEQUENCE [LARGE SCALE GENOMIC DNA]</scope>
    <source>
        <tissue evidence="3">Rhizome</tissue>
    </source>
</reference>
<dbReference type="EMBL" id="JACMSC010000003">
    <property type="protein sequence ID" value="KAG6526935.1"/>
    <property type="molecule type" value="Genomic_DNA"/>
</dbReference>
<dbReference type="CDD" id="cd06257">
    <property type="entry name" value="DnaJ"/>
    <property type="match status" value="1"/>
</dbReference>
<proteinExistence type="predicted"/>
<sequence length="477" mass="54054">MAILAVPSPSLAFRSTVSTPRTPRQVRISAAAPTAVARTMYDLLSVSRTAGPEEIRAAYRRLALRWHPDTCRSPAGEERRRHAERFMAAREAYEVLSDPSRRRSYDLAIAYDRWAAAVDAAAAFRPEGRARRRGGAASGGNWKTQLDGLGGRSAVAEAGGEETHMLFQRQLCVAVHGSVRGLRVDKGFIEPKDEDTLSDTEKKVLVDNKKKDTHALNQINLAIDKGVYEKIRNAKHQSKLEKFYKKLIKNGTKGAKFSEGMVIQALAEEEEIFNNTIKIIAMKTKILSFKEEEEMVDIEEVEDVVILNCSHYHKYGQKATNCWFKQEDDKQIKSGLIHQSKNEETLLLASNDNKVDEMWYLDSEASKHMTESLGGSKFFITFIDDFTRQVFGSLAYSLIPQANRNKFDDKSEKYIFIEYSERSKAYKLYHPKTKNIVISRDVLFDEDASFDDPKGKTNEIYIPSYSEQESKEDNSSC</sequence>
<dbReference type="PROSITE" id="PS50076">
    <property type="entry name" value="DNAJ_2"/>
    <property type="match status" value="1"/>
</dbReference>
<dbReference type="Pfam" id="PF00226">
    <property type="entry name" value="DnaJ"/>
    <property type="match status" value="1"/>
</dbReference>
<dbReference type="PANTHER" id="PTHR45090">
    <property type="entry name" value="CHAPERONE PROTEIN DNAJ 20 CHLOROPLASTIC"/>
    <property type="match status" value="1"/>
</dbReference>
<name>A0A8J5HMD9_ZINOF</name>